<protein>
    <submittedName>
        <fullName evidence="4">Zinc-dependent alcohol dehydrogenase family protein</fullName>
    </submittedName>
</protein>
<organism evidence="4 5">
    <name type="scientific">Sphingosinicella xenopeptidilytica</name>
    <dbReference type="NCBI Taxonomy" id="364098"/>
    <lineage>
        <taxon>Bacteria</taxon>
        <taxon>Pseudomonadati</taxon>
        <taxon>Pseudomonadota</taxon>
        <taxon>Alphaproteobacteria</taxon>
        <taxon>Sphingomonadales</taxon>
        <taxon>Sphingosinicellaceae</taxon>
        <taxon>Sphingosinicella</taxon>
    </lineage>
</organism>
<gene>
    <name evidence="4" type="ORF">ACFQ00_10065</name>
</gene>
<reference evidence="5" key="1">
    <citation type="journal article" date="2019" name="Int. J. Syst. Evol. Microbiol.">
        <title>The Global Catalogue of Microorganisms (GCM) 10K type strain sequencing project: providing services to taxonomists for standard genome sequencing and annotation.</title>
        <authorList>
            <consortium name="The Broad Institute Genomics Platform"/>
            <consortium name="The Broad Institute Genome Sequencing Center for Infectious Disease"/>
            <person name="Wu L."/>
            <person name="Ma J."/>
        </authorList>
    </citation>
    <scope>NUCLEOTIDE SEQUENCE [LARGE SCALE GENOMIC DNA]</scope>
    <source>
        <strain evidence="5">CCUG 52537</strain>
    </source>
</reference>
<keyword evidence="5" id="KW-1185">Reference proteome</keyword>
<dbReference type="Gene3D" id="3.90.180.10">
    <property type="entry name" value="Medium-chain alcohol dehydrogenases, catalytic domain"/>
    <property type="match status" value="1"/>
</dbReference>
<dbReference type="InterPro" id="IPR020843">
    <property type="entry name" value="ER"/>
</dbReference>
<dbReference type="PANTHER" id="PTHR48106">
    <property type="entry name" value="QUINONE OXIDOREDUCTASE PIG3-RELATED"/>
    <property type="match status" value="1"/>
</dbReference>
<dbReference type="InterPro" id="IPR013149">
    <property type="entry name" value="ADH-like_C"/>
</dbReference>
<dbReference type="CDD" id="cd08268">
    <property type="entry name" value="MDR2"/>
    <property type="match status" value="1"/>
</dbReference>
<dbReference type="EMBL" id="JBHTIK010000005">
    <property type="protein sequence ID" value="MFD0848665.1"/>
    <property type="molecule type" value="Genomic_DNA"/>
</dbReference>
<name>A0ABW3C2E4_SPHXN</name>
<feature type="domain" description="Enoyl reductase (ER)" evidence="3">
    <location>
        <begin position="12"/>
        <end position="329"/>
    </location>
</feature>
<dbReference type="SMART" id="SM00829">
    <property type="entry name" value="PKS_ER"/>
    <property type="match status" value="1"/>
</dbReference>
<dbReference type="Gene3D" id="3.40.50.720">
    <property type="entry name" value="NAD(P)-binding Rossmann-like Domain"/>
    <property type="match status" value="1"/>
</dbReference>
<sequence>MDQAVAIFDKVGSGFDFTVGTMAVAQPRPDEVRFKVSAFALNQADLLLTQGRHYVTADLPIRLGYEGCGIVDAVGAGVTRFKPGDRVSSVPNVDGPYWTGGESALAREDFLVAWPEGWSSVQAAGFLMQYLTPYYPMAERFRFAPKAWVMVTAASGGTGLGTIRLAKLLGARVIATTRTDEKAPVLKAHGADVVLSTDQPDFADRVMEVTEGKGVDLINDSLCGPYVAKLSEILAFGGVMYVHGGLSGDNNFSMNILNLVHRQAGIHGYSLINELRVPGALERGCKFIADRIAKGELPPPTIDSVFPMEKIADAYRRMQSGKQVGKIVVAVSE</sequence>
<evidence type="ECO:0000256" key="2">
    <source>
        <dbReference type="ARBA" id="ARBA00023002"/>
    </source>
</evidence>
<dbReference type="Pfam" id="PF00107">
    <property type="entry name" value="ADH_zinc_N"/>
    <property type="match status" value="1"/>
</dbReference>
<dbReference type="Pfam" id="PF08240">
    <property type="entry name" value="ADH_N"/>
    <property type="match status" value="1"/>
</dbReference>
<dbReference type="InterPro" id="IPR036291">
    <property type="entry name" value="NAD(P)-bd_dom_sf"/>
</dbReference>
<dbReference type="Proteomes" id="UP001597124">
    <property type="component" value="Unassembled WGS sequence"/>
</dbReference>
<evidence type="ECO:0000259" key="3">
    <source>
        <dbReference type="SMART" id="SM00829"/>
    </source>
</evidence>
<dbReference type="InterPro" id="IPR011032">
    <property type="entry name" value="GroES-like_sf"/>
</dbReference>
<dbReference type="PANTHER" id="PTHR48106:SF18">
    <property type="entry name" value="QUINONE OXIDOREDUCTASE PIG3"/>
    <property type="match status" value="1"/>
</dbReference>
<dbReference type="InterPro" id="IPR013154">
    <property type="entry name" value="ADH-like_N"/>
</dbReference>
<accession>A0ABW3C2E4</accession>
<evidence type="ECO:0000313" key="4">
    <source>
        <dbReference type="EMBL" id="MFD0848665.1"/>
    </source>
</evidence>
<evidence type="ECO:0000313" key="5">
    <source>
        <dbReference type="Proteomes" id="UP001597124"/>
    </source>
</evidence>
<comment type="caution">
    <text evidence="4">The sequence shown here is derived from an EMBL/GenBank/DDBJ whole genome shotgun (WGS) entry which is preliminary data.</text>
</comment>
<evidence type="ECO:0000256" key="1">
    <source>
        <dbReference type="ARBA" id="ARBA00022857"/>
    </source>
</evidence>
<proteinExistence type="predicted"/>
<dbReference type="SUPFAM" id="SSF50129">
    <property type="entry name" value="GroES-like"/>
    <property type="match status" value="1"/>
</dbReference>
<keyword evidence="1" id="KW-0521">NADP</keyword>
<dbReference type="RefSeq" id="WP_381489808.1">
    <property type="nucleotide sequence ID" value="NZ_JBHTIK010000005.1"/>
</dbReference>
<dbReference type="SUPFAM" id="SSF51735">
    <property type="entry name" value="NAD(P)-binding Rossmann-fold domains"/>
    <property type="match status" value="1"/>
</dbReference>
<keyword evidence="2" id="KW-0560">Oxidoreductase</keyword>